<dbReference type="EMBL" id="BDOQ01000002">
    <property type="protein sequence ID" value="GBG12933.1"/>
    <property type="molecule type" value="Genomic_DNA"/>
</dbReference>
<dbReference type="InterPro" id="IPR001932">
    <property type="entry name" value="PPM-type_phosphatase-like_dom"/>
</dbReference>
<dbReference type="PANTHER" id="PTHR43156">
    <property type="entry name" value="STAGE II SPORULATION PROTEIN E-RELATED"/>
    <property type="match status" value="1"/>
</dbReference>
<feature type="domain" description="CHASE2" evidence="5">
    <location>
        <begin position="37"/>
        <end position="365"/>
    </location>
</feature>
<comment type="caution">
    <text evidence="6">The sequence shown here is derived from an EMBL/GenBank/DDBJ whole genome shotgun (WGS) entry which is preliminary data.</text>
</comment>
<dbReference type="Proteomes" id="UP000245081">
    <property type="component" value="Unassembled WGS sequence"/>
</dbReference>
<feature type="domain" description="PPM-type phosphatase" evidence="4">
    <location>
        <begin position="473"/>
        <end position="695"/>
    </location>
</feature>
<evidence type="ECO:0000259" key="4">
    <source>
        <dbReference type="SMART" id="SM00331"/>
    </source>
</evidence>
<evidence type="ECO:0000313" key="7">
    <source>
        <dbReference type="Proteomes" id="UP000245081"/>
    </source>
</evidence>
<dbReference type="SMART" id="SM00331">
    <property type="entry name" value="PP2C_SIG"/>
    <property type="match status" value="1"/>
</dbReference>
<organism evidence="6 7">
    <name type="scientific">Novimethylophilus kurashikiensis</name>
    <dbReference type="NCBI Taxonomy" id="1825523"/>
    <lineage>
        <taxon>Bacteria</taxon>
        <taxon>Pseudomonadati</taxon>
        <taxon>Pseudomonadota</taxon>
        <taxon>Betaproteobacteria</taxon>
        <taxon>Nitrosomonadales</taxon>
        <taxon>Methylophilaceae</taxon>
        <taxon>Novimethylophilus</taxon>
    </lineage>
</organism>
<accession>A0A2R5F7Q0</accession>
<feature type="coiled-coil region" evidence="2">
    <location>
        <begin position="424"/>
        <end position="451"/>
    </location>
</feature>
<reference evidence="6 7" key="1">
    <citation type="journal article" date="2018" name="Environ. Microbiol.">
        <title>Isolation and genomic characterization of Novimethylophilus kurashikiensis gen. nov. sp. nov., a new lanthanide-dependent methylotrophic species of Methylophilaceae.</title>
        <authorList>
            <person name="Lv H."/>
            <person name="Sahin N."/>
            <person name="Tani A."/>
        </authorList>
    </citation>
    <scope>NUCLEOTIDE SEQUENCE [LARGE SCALE GENOMIC DNA]</scope>
    <source>
        <strain evidence="6 7">La2-4</strain>
    </source>
</reference>
<dbReference type="SUPFAM" id="SSF81606">
    <property type="entry name" value="PP2C-like"/>
    <property type="match status" value="1"/>
</dbReference>
<sequence>MDRRPLSRFISLRRGWAAPLGLVVLIALHLVGAVPFQETLRTFSFDLYQILSPRERVSAPVVIVDIDESSLQSLGQWPWPRSLMAQLVERIHAMEPAAVAFDIIMPEADRTSPCQSAQYIPNIDQKLAKAICRLPSNDTLLAEKLKQSRVVLGVAGVDDGGSDSVNAPPMHAVGEDPKRLLRHFTHALTNLPELEQAASGHAILSADIERGVVRRVPLIAAIGETVLPSLSLESLRIASGSPNFLVKTRQDRVEGVGVEGLFIPTQEDGTLMVHYSHHDPARFLSAASVLKGEVDSDALRQKLVLVGFSGLGLVDFPSTALGERVPGVEIHAQVMESIFDQDTLLRPYWSLWVEGTAMMALGLAILWGFPRMKATVLVPIVASVIVALALTGFMLYRYQHWLIDVASPMFLFVVMFGAMLADSLIREELQLKALEQDLQRQREQAAKVHGEMEAAKRFQMGILPDYRETFTNEPRLDIAARMEPAKMVGGDLYDFFMLDEHRVFFSVGDVCGKGVPASLFMVISKTLCKSVALRDDLHYMNLGKLMRHANQEISRDNPEMLFVTAFIGLLDLRTGELIYCNAGHEPPLLLAPGCRPQELDGAGGPPISIMDDYDYKTHKYILSSEEFLCIFTDGATEAFNPAQEEYGKERLMQGLDDIPPQATSETVMNLAWNNVSAFTDGAEPSDDLTMMVIRWRSSRT</sequence>
<dbReference type="EC" id="4.6.1.1" evidence="6"/>
<keyword evidence="3" id="KW-0472">Membrane</keyword>
<name>A0A2R5F7Q0_9PROT</name>
<dbReference type="Gene3D" id="3.60.40.10">
    <property type="entry name" value="PPM-type phosphatase domain"/>
    <property type="match status" value="1"/>
</dbReference>
<keyword evidence="6" id="KW-0456">Lyase</keyword>
<dbReference type="SMART" id="SM01080">
    <property type="entry name" value="CHASE2"/>
    <property type="match status" value="1"/>
</dbReference>
<evidence type="ECO:0000259" key="5">
    <source>
        <dbReference type="SMART" id="SM01080"/>
    </source>
</evidence>
<dbReference type="InterPro" id="IPR036457">
    <property type="entry name" value="PPM-type-like_dom_sf"/>
</dbReference>
<dbReference type="RefSeq" id="WP_109014150.1">
    <property type="nucleotide sequence ID" value="NZ_BDOQ01000002.1"/>
</dbReference>
<dbReference type="InterPro" id="IPR052016">
    <property type="entry name" value="Bact_Sigma-Reg"/>
</dbReference>
<feature type="transmembrane region" description="Helical" evidence="3">
    <location>
        <begin position="401"/>
        <end position="421"/>
    </location>
</feature>
<keyword evidence="7" id="KW-1185">Reference proteome</keyword>
<dbReference type="OrthoDB" id="9802500at2"/>
<feature type="transmembrane region" description="Helical" evidence="3">
    <location>
        <begin position="376"/>
        <end position="395"/>
    </location>
</feature>
<protein>
    <submittedName>
        <fullName evidence="6">Adenylate cyclase</fullName>
        <ecNumber evidence="6">4.6.1.1</ecNumber>
    </submittedName>
</protein>
<evidence type="ECO:0000256" key="1">
    <source>
        <dbReference type="ARBA" id="ARBA00022801"/>
    </source>
</evidence>
<dbReference type="Pfam" id="PF05226">
    <property type="entry name" value="CHASE2"/>
    <property type="match status" value="1"/>
</dbReference>
<keyword evidence="2" id="KW-0175">Coiled coil</keyword>
<dbReference type="PANTHER" id="PTHR43156:SF2">
    <property type="entry name" value="STAGE II SPORULATION PROTEIN E"/>
    <property type="match status" value="1"/>
</dbReference>
<proteinExistence type="predicted"/>
<feature type="transmembrane region" description="Helical" evidence="3">
    <location>
        <begin position="349"/>
        <end position="369"/>
    </location>
</feature>
<dbReference type="AlphaFoldDB" id="A0A2R5F7Q0"/>
<keyword evidence="3" id="KW-1133">Transmembrane helix</keyword>
<keyword evidence="1" id="KW-0378">Hydrolase</keyword>
<gene>
    <name evidence="6" type="primary">Lap1</name>
    <name evidence="6" type="ORF">NMK_0470</name>
</gene>
<dbReference type="Pfam" id="PF07228">
    <property type="entry name" value="SpoIIE"/>
    <property type="match status" value="1"/>
</dbReference>
<evidence type="ECO:0000256" key="2">
    <source>
        <dbReference type="SAM" id="Coils"/>
    </source>
</evidence>
<evidence type="ECO:0000256" key="3">
    <source>
        <dbReference type="SAM" id="Phobius"/>
    </source>
</evidence>
<dbReference type="GO" id="GO:0004016">
    <property type="term" value="F:adenylate cyclase activity"/>
    <property type="evidence" value="ECO:0007669"/>
    <property type="project" value="UniProtKB-EC"/>
</dbReference>
<keyword evidence="3" id="KW-0812">Transmembrane</keyword>
<dbReference type="InterPro" id="IPR007890">
    <property type="entry name" value="CHASE2"/>
</dbReference>
<dbReference type="GO" id="GO:0016791">
    <property type="term" value="F:phosphatase activity"/>
    <property type="evidence" value="ECO:0007669"/>
    <property type="project" value="TreeGrafter"/>
</dbReference>
<evidence type="ECO:0000313" key="6">
    <source>
        <dbReference type="EMBL" id="GBG12933.1"/>
    </source>
</evidence>